<feature type="compositionally biased region" description="Low complexity" evidence="2">
    <location>
        <begin position="2065"/>
        <end position="2075"/>
    </location>
</feature>
<feature type="region of interest" description="Disordered" evidence="2">
    <location>
        <begin position="1"/>
        <end position="361"/>
    </location>
</feature>
<comment type="caution">
    <text evidence="4">The sequence shown here is derived from an EMBL/GenBank/DDBJ whole genome shotgun (WGS) entry which is preliminary data.</text>
</comment>
<feature type="compositionally biased region" description="Basic and acidic residues" evidence="2">
    <location>
        <begin position="2041"/>
        <end position="2051"/>
    </location>
</feature>
<evidence type="ECO:0000313" key="4">
    <source>
        <dbReference type="EMBL" id="KAK5111202.1"/>
    </source>
</evidence>
<feature type="compositionally biased region" description="Basic and acidic residues" evidence="2">
    <location>
        <begin position="1600"/>
        <end position="1611"/>
    </location>
</feature>
<organism evidence="4 5">
    <name type="scientific">Meristemomyces frigidus</name>
    <dbReference type="NCBI Taxonomy" id="1508187"/>
    <lineage>
        <taxon>Eukaryota</taxon>
        <taxon>Fungi</taxon>
        <taxon>Dikarya</taxon>
        <taxon>Ascomycota</taxon>
        <taxon>Pezizomycotina</taxon>
        <taxon>Dothideomycetes</taxon>
        <taxon>Dothideomycetidae</taxon>
        <taxon>Mycosphaerellales</taxon>
        <taxon>Teratosphaeriaceae</taxon>
        <taxon>Meristemomyces</taxon>
    </lineage>
</organism>
<feature type="compositionally biased region" description="Low complexity" evidence="2">
    <location>
        <begin position="510"/>
        <end position="526"/>
    </location>
</feature>
<feature type="region of interest" description="Disordered" evidence="2">
    <location>
        <begin position="1386"/>
        <end position="1428"/>
    </location>
</feature>
<feature type="compositionally biased region" description="Polar residues" evidence="2">
    <location>
        <begin position="1757"/>
        <end position="1773"/>
    </location>
</feature>
<feature type="region of interest" description="Disordered" evidence="2">
    <location>
        <begin position="374"/>
        <end position="740"/>
    </location>
</feature>
<dbReference type="EMBL" id="JAVRRL010000041">
    <property type="protein sequence ID" value="KAK5111202.1"/>
    <property type="molecule type" value="Genomic_DNA"/>
</dbReference>
<feature type="compositionally biased region" description="Basic and acidic residues" evidence="2">
    <location>
        <begin position="814"/>
        <end position="829"/>
    </location>
</feature>
<feature type="compositionally biased region" description="Polar residues" evidence="2">
    <location>
        <begin position="687"/>
        <end position="698"/>
    </location>
</feature>
<feature type="region of interest" description="Disordered" evidence="2">
    <location>
        <begin position="1164"/>
        <end position="1183"/>
    </location>
</feature>
<dbReference type="PROSITE" id="PS51293">
    <property type="entry name" value="SANT"/>
    <property type="match status" value="1"/>
</dbReference>
<protein>
    <recommendedName>
        <fullName evidence="3">SANT domain-containing protein</fullName>
    </recommendedName>
</protein>
<feature type="region of interest" description="Disordered" evidence="2">
    <location>
        <begin position="2017"/>
        <end position="2200"/>
    </location>
</feature>
<evidence type="ECO:0000313" key="5">
    <source>
        <dbReference type="Proteomes" id="UP001310890"/>
    </source>
</evidence>
<feature type="compositionally biased region" description="Polar residues" evidence="2">
    <location>
        <begin position="1724"/>
        <end position="1734"/>
    </location>
</feature>
<feature type="region of interest" description="Disordered" evidence="2">
    <location>
        <begin position="813"/>
        <end position="882"/>
    </location>
</feature>
<name>A0AAN7YNN9_9PEZI</name>
<dbReference type="InterPro" id="IPR001005">
    <property type="entry name" value="SANT/Myb"/>
</dbReference>
<dbReference type="SMART" id="SM00717">
    <property type="entry name" value="SANT"/>
    <property type="match status" value="2"/>
</dbReference>
<feature type="compositionally biased region" description="Polar residues" evidence="2">
    <location>
        <begin position="315"/>
        <end position="338"/>
    </location>
</feature>
<feature type="compositionally biased region" description="Basic and acidic residues" evidence="2">
    <location>
        <begin position="110"/>
        <end position="140"/>
    </location>
</feature>
<feature type="compositionally biased region" description="Basic and acidic residues" evidence="2">
    <location>
        <begin position="385"/>
        <end position="395"/>
    </location>
</feature>
<sequence length="2200" mass="245652">MSRYPPATDYRGFRERSRSPPRFPDNPRRGSLAHPFDNRPPGPVRNATDLPRGPRSQFDGLPRQSISNAPGAPLGGRPNYSSLRDAPPLSTINRQYRDREFERPPPVPSPRERSPPRNFKDTREYPLRELDIPHARRGSREGPPSAGSNFSDIPPFAAVPVRGGFGRGRGRGDYDFRGGRAGRRHFEDREAFRRERSPPPPRWSRDQPRDERDPERREDRRFERREEERRPEWPDRERELDRSRREPPMSSRLETRRSDESIASAPAPPMAPQAIQIDPGRLAILQQAGEDTTVRRPHATPALAPPRNDKREQPETPSYLNGRAETTANRYKQRGSPTQAPPVPAFTLSFAPQGPAPPVNTATAPVKVLQNVTRTFNSGQPNEPTAREADREPDTRAGVQPEVKVPPPAPKADLMEPPPAAPRAPRALEGEGPPAGSRLHGVRSLETFPGPPHLAVPSSTHTDGFARPSPPGLRAISPANSVPALSTLSHQASPIMPASRYSDIAPPTGPRAARASPALAPVSPRPTYASPRSDAGAFQGFQASTRGQTPPPTAPSGPRNKSFSMSPKVANAIPTAPKGPRIPPTAPRAAISERLPPPPAARGVERSAPPPPWAPPTAPRGLQQRQHNTWRRPGQPIYNDKVIPAKRDFAGEERERRPSGGYPRPVNPSGQLEQTRGFSAKVEPQTYEPQSTIANRSSAPIHWRDRMDVGHEKTYQSDPSTGPDHAATAKQSFLGKPEEPIEEDISMAEAVEEVQSSSDEEVEDPQQGLALFQAKFERQKRLLESQLIDLSAREYRATTPLESIARLSCITDQDLQRARDSHEKSEDRSPTNTDGALVPPATHSSGTEEGQDLLTPKGEEDAAVDVHSTAGESSDNARTFRRPSPEIITLPYLIKESRSFHANTAMQETLQRQEKSKSGVIDALEQAATEEDNREEDVEHNFDVAYRRWREHCEDLDREAEKQEQLERQMSLEPRPELAGPMALPLNPLAEGRSRLHKFNSEYEFEQVLKQSEETARMEQEKYDREARKNQADMEKEASIPDQQHRESLERGIFIDTNRYRSPKSLTLVFSYEPQPDTFTENEQQIFIAAFKETPKKWGEIASLLPGRESKDCIHHYYANKWDGRFRDNRTKKLKAGGKRGRGGKAVRGRGAQAMADLAVNIEPAEKSESGRPKRAAAPTTFGEREIESKASLINPSPAKKLTVSAKQDGNGEPVTEKPVKRRKGVGDKPGRKVKGAQPLAALAAAPTASSPGRMMMQDVQMKVDIPTAQSLEEASLLAGFRAEQHVMPLTEANMFPQEDYVMQMMPLEDLSRAKARGQAASARSGPSSYWSVPEQTDFVKYIGYFGTDFAAIANHMGTKTQTMIKNHYTRQIAHGNQPELLRSAEQADRRREMGEEVGPPPTPTPIVKRKYDEPGPTVQRSIAPQGDAMDLDEPIVAHRPPQAKHASPPQYQAQPRFTTSAQATPVPAHRLMGSPAMAAPSPATAKSQTSAPRPSPHPLGPGLSYMPDSRPDSRAEIVTNAILRQNQSNSQTSVPRSQPQQQNAVPDRYILQLQLEQEKALRMQQDGIANDRLEHQRHQNLPRGSAQGSPANPPMQEPTEERKLVTDIRPRSSPRIMFGQSPYPRPQYTSALGATVNSPSLSMLNRPPPQPPQNKQDQRSTSVSTIPPMQPSAPPEPPKRSNFLMSILNDDPPESVPPKRDSLPSMQQRVASPAQPLSLPGKSAQTQPSTSDVQALRRETFGQPSVPQSHFHRPAFSQQGPPFVSIQPTSVKQEPPASHGVKQDWASLAQARQPHSRQPTPPPTLEREVRPYFSHRSSVLSALNQPGRAVPSPPPPPHGSLPHARNSSVTVQQAQAPPRDQRPSIPGQPGSALGSAVQAMHSSPYTPPASGNLFRPGMQPEARNHAHHSHNSSLSGGMPGMQNRASLREDAVRQDMQAQQAQREREAQAGLGRWRQDDMRFEEMRQDDMRRQEEMRRQDEMRREEMMRQNDMMRGGRRQEDLLRDEMIRRDQERHFLAHQQQQHQQAQHHHLQRQQQQEGEMRERDRRQQQEQYMSRPPPQQMPPSQQQQIMQPQPQPGFAASAPFPFDPRDRMTPSLRDQSAREAEAAMQQLRAQAGNEALYHEQREREREREVHVDREREREREREGLRRRQEEAMMFRRATPLQSLGQQGFRPSVPAPPQPQPPQSQGQGRDGRRG</sequence>
<dbReference type="PANTHER" id="PTHR48125:SF10">
    <property type="entry name" value="OS12G0136300 PROTEIN"/>
    <property type="match status" value="1"/>
</dbReference>
<dbReference type="PANTHER" id="PTHR48125">
    <property type="entry name" value="LP07818P1"/>
    <property type="match status" value="1"/>
</dbReference>
<feature type="compositionally biased region" description="Polar residues" evidence="2">
    <location>
        <begin position="668"/>
        <end position="677"/>
    </location>
</feature>
<feature type="compositionally biased region" description="Basic and acidic residues" evidence="2">
    <location>
        <begin position="1386"/>
        <end position="1395"/>
    </location>
</feature>
<feature type="region of interest" description="Disordered" evidence="2">
    <location>
        <begin position="1526"/>
        <end position="1545"/>
    </location>
</feature>
<evidence type="ECO:0000259" key="3">
    <source>
        <dbReference type="PROSITE" id="PS51293"/>
    </source>
</evidence>
<feature type="compositionally biased region" description="Pro residues" evidence="2">
    <location>
        <begin position="2179"/>
        <end position="2188"/>
    </location>
</feature>
<dbReference type="InterPro" id="IPR009057">
    <property type="entry name" value="Homeodomain-like_sf"/>
</dbReference>
<feature type="compositionally biased region" description="Basic and acidic residues" evidence="2">
    <location>
        <begin position="2123"/>
        <end position="2160"/>
    </location>
</feature>
<feature type="compositionally biased region" description="Basic and acidic residues" evidence="2">
    <location>
        <begin position="702"/>
        <end position="715"/>
    </location>
</feature>
<evidence type="ECO:0000256" key="1">
    <source>
        <dbReference type="SAM" id="Coils"/>
    </source>
</evidence>
<feature type="compositionally biased region" description="Polar residues" evidence="2">
    <location>
        <begin position="1816"/>
        <end position="1825"/>
    </location>
</feature>
<feature type="compositionally biased region" description="Basic and acidic residues" evidence="2">
    <location>
        <begin position="170"/>
        <end position="260"/>
    </location>
</feature>
<reference evidence="4" key="1">
    <citation type="submission" date="2023-08" db="EMBL/GenBank/DDBJ databases">
        <title>Black Yeasts Isolated from many extreme environments.</title>
        <authorList>
            <person name="Coleine C."/>
            <person name="Stajich J.E."/>
            <person name="Selbmann L."/>
        </authorList>
    </citation>
    <scope>NUCLEOTIDE SEQUENCE</scope>
    <source>
        <strain evidence="4">CCFEE 5401</strain>
    </source>
</reference>
<dbReference type="Gene3D" id="1.20.58.1880">
    <property type="match status" value="1"/>
</dbReference>
<feature type="coiled-coil region" evidence="1">
    <location>
        <begin position="921"/>
        <end position="973"/>
    </location>
</feature>
<feature type="compositionally biased region" description="Low complexity" evidence="2">
    <location>
        <begin position="1475"/>
        <end position="1488"/>
    </location>
</feature>
<feature type="compositionally biased region" description="Polar residues" evidence="2">
    <location>
        <begin position="374"/>
        <end position="383"/>
    </location>
</feature>
<accession>A0AAN7YNN9</accession>
<feature type="region of interest" description="Disordered" evidence="2">
    <location>
        <begin position="1581"/>
        <end position="1958"/>
    </location>
</feature>
<dbReference type="Gene3D" id="1.10.10.60">
    <property type="entry name" value="Homeodomain-like"/>
    <property type="match status" value="1"/>
</dbReference>
<keyword evidence="1" id="KW-0175">Coiled coil</keyword>
<dbReference type="InterPro" id="IPR017884">
    <property type="entry name" value="SANT_dom"/>
</dbReference>
<feature type="compositionally biased region" description="Basic and acidic residues" evidence="2">
    <location>
        <begin position="1215"/>
        <end position="1231"/>
    </location>
</feature>
<feature type="region of interest" description="Disordered" evidence="2">
    <location>
        <begin position="1195"/>
        <end position="1235"/>
    </location>
</feature>
<feature type="region of interest" description="Disordered" evidence="2">
    <location>
        <begin position="1472"/>
        <end position="1512"/>
    </location>
</feature>
<feature type="compositionally biased region" description="Polar residues" evidence="2">
    <location>
        <begin position="1628"/>
        <end position="1644"/>
    </location>
</feature>
<dbReference type="CDD" id="cd00167">
    <property type="entry name" value="SANT"/>
    <property type="match status" value="2"/>
</dbReference>
<proteinExistence type="predicted"/>
<dbReference type="Proteomes" id="UP001310890">
    <property type="component" value="Unassembled WGS sequence"/>
</dbReference>
<feature type="compositionally biased region" description="Basic and acidic residues" evidence="2">
    <location>
        <begin position="643"/>
        <end position="658"/>
    </location>
</feature>
<feature type="compositionally biased region" description="Pro residues" evidence="2">
    <location>
        <begin position="404"/>
        <end position="422"/>
    </location>
</feature>
<evidence type="ECO:0000256" key="2">
    <source>
        <dbReference type="SAM" id="MobiDB-lite"/>
    </source>
</evidence>
<dbReference type="Pfam" id="PF00249">
    <property type="entry name" value="Myb_DNA-binding"/>
    <property type="match status" value="2"/>
</dbReference>
<feature type="compositionally biased region" description="Polar residues" evidence="2">
    <location>
        <begin position="478"/>
        <end position="492"/>
    </location>
</feature>
<feature type="compositionally biased region" description="Pro residues" evidence="2">
    <location>
        <begin position="608"/>
        <end position="618"/>
    </location>
</feature>
<dbReference type="SUPFAM" id="SSF46689">
    <property type="entry name" value="Homeodomain-like"/>
    <property type="match status" value="2"/>
</dbReference>
<gene>
    <name evidence="4" type="ORF">LTR62_005230</name>
</gene>
<feature type="domain" description="SANT" evidence="3">
    <location>
        <begin position="1074"/>
        <end position="1125"/>
    </location>
</feature>